<feature type="region of interest" description="Disordered" evidence="1">
    <location>
        <begin position="44"/>
        <end position="142"/>
    </location>
</feature>
<feature type="compositionally biased region" description="Gly residues" evidence="1">
    <location>
        <begin position="96"/>
        <end position="120"/>
    </location>
</feature>
<evidence type="ECO:0000256" key="1">
    <source>
        <dbReference type="SAM" id="MobiDB-lite"/>
    </source>
</evidence>
<feature type="compositionally biased region" description="Gly residues" evidence="1">
    <location>
        <begin position="77"/>
        <end position="89"/>
    </location>
</feature>
<dbReference type="AlphaFoldDB" id="A0ABD3BUU7"/>
<protein>
    <submittedName>
        <fullName evidence="2">Uncharacterized protein</fullName>
    </submittedName>
</protein>
<dbReference type="Proteomes" id="UP001632038">
    <property type="component" value="Unassembled WGS sequence"/>
</dbReference>
<proteinExistence type="predicted"/>
<dbReference type="EMBL" id="JAVIJP010000066">
    <property type="protein sequence ID" value="KAL3621233.1"/>
    <property type="molecule type" value="Genomic_DNA"/>
</dbReference>
<name>A0ABD3BUU7_9LAMI</name>
<gene>
    <name evidence="2" type="ORF">CASFOL_036145</name>
</gene>
<sequence length="142" mass="13749">MRINNPAPAAAPATMDVRLELELSLLSDELSAICGVSPLGVFPLLDLGGGGDGDEFLGGDGLRSGEGEVELPFESEGGAGGDESPLGGGGEEDGGGGDGVSGESDGGGGDGVSDGGGGGGEESEGDPSGDDISRDYFLFVDQ</sequence>
<organism evidence="2 3">
    <name type="scientific">Castilleja foliolosa</name>
    <dbReference type="NCBI Taxonomy" id="1961234"/>
    <lineage>
        <taxon>Eukaryota</taxon>
        <taxon>Viridiplantae</taxon>
        <taxon>Streptophyta</taxon>
        <taxon>Embryophyta</taxon>
        <taxon>Tracheophyta</taxon>
        <taxon>Spermatophyta</taxon>
        <taxon>Magnoliopsida</taxon>
        <taxon>eudicotyledons</taxon>
        <taxon>Gunneridae</taxon>
        <taxon>Pentapetalae</taxon>
        <taxon>asterids</taxon>
        <taxon>lamiids</taxon>
        <taxon>Lamiales</taxon>
        <taxon>Orobanchaceae</taxon>
        <taxon>Pedicularideae</taxon>
        <taxon>Castillejinae</taxon>
        <taxon>Castilleja</taxon>
    </lineage>
</organism>
<accession>A0ABD3BUU7</accession>
<comment type="caution">
    <text evidence="2">The sequence shown here is derived from an EMBL/GenBank/DDBJ whole genome shotgun (WGS) entry which is preliminary data.</text>
</comment>
<evidence type="ECO:0000313" key="3">
    <source>
        <dbReference type="Proteomes" id="UP001632038"/>
    </source>
</evidence>
<keyword evidence="3" id="KW-1185">Reference proteome</keyword>
<reference evidence="3" key="1">
    <citation type="journal article" date="2024" name="IScience">
        <title>Strigolactones Initiate the Formation of Haustorium-like Structures in Castilleja.</title>
        <authorList>
            <person name="Buerger M."/>
            <person name="Peterson D."/>
            <person name="Chory J."/>
        </authorList>
    </citation>
    <scope>NUCLEOTIDE SEQUENCE [LARGE SCALE GENOMIC DNA]</scope>
</reference>
<evidence type="ECO:0000313" key="2">
    <source>
        <dbReference type="EMBL" id="KAL3621233.1"/>
    </source>
</evidence>